<reference evidence="2 3" key="1">
    <citation type="submission" date="2015-01" db="EMBL/GenBank/DDBJ databases">
        <title>The Genome Sequence of Fonsecaea multimorphosa CBS 102226.</title>
        <authorList>
            <consortium name="The Broad Institute Genomics Platform"/>
            <person name="Cuomo C."/>
            <person name="de Hoog S."/>
            <person name="Gorbushina A."/>
            <person name="Stielow B."/>
            <person name="Teixiera M."/>
            <person name="Abouelleil A."/>
            <person name="Chapman S.B."/>
            <person name="Priest M."/>
            <person name="Young S.K."/>
            <person name="Wortman J."/>
            <person name="Nusbaum C."/>
            <person name="Birren B."/>
        </authorList>
    </citation>
    <scope>NUCLEOTIDE SEQUENCE [LARGE SCALE GENOMIC DNA]</scope>
    <source>
        <strain evidence="2 3">CBS 102226</strain>
    </source>
</reference>
<dbReference type="Proteomes" id="UP000053411">
    <property type="component" value="Unassembled WGS sequence"/>
</dbReference>
<gene>
    <name evidence="2" type="ORF">Z520_09838</name>
</gene>
<evidence type="ECO:0000256" key="1">
    <source>
        <dbReference type="SAM" id="MobiDB-lite"/>
    </source>
</evidence>
<name>A0A0D2JMC8_9EURO</name>
<evidence type="ECO:0000313" key="3">
    <source>
        <dbReference type="Proteomes" id="UP000053411"/>
    </source>
</evidence>
<dbReference type="OrthoDB" id="3783539at2759"/>
<proteinExistence type="predicted"/>
<dbReference type="EMBL" id="KN848087">
    <property type="protein sequence ID" value="KIX94452.1"/>
    <property type="molecule type" value="Genomic_DNA"/>
</dbReference>
<dbReference type="RefSeq" id="XP_016628575.1">
    <property type="nucleotide sequence ID" value="XM_016780332.1"/>
</dbReference>
<accession>A0A0D2JMC8</accession>
<evidence type="ECO:0000313" key="2">
    <source>
        <dbReference type="EMBL" id="KIX94452.1"/>
    </source>
</evidence>
<organism evidence="2 3">
    <name type="scientific">Fonsecaea multimorphosa CBS 102226</name>
    <dbReference type="NCBI Taxonomy" id="1442371"/>
    <lineage>
        <taxon>Eukaryota</taxon>
        <taxon>Fungi</taxon>
        <taxon>Dikarya</taxon>
        <taxon>Ascomycota</taxon>
        <taxon>Pezizomycotina</taxon>
        <taxon>Eurotiomycetes</taxon>
        <taxon>Chaetothyriomycetidae</taxon>
        <taxon>Chaetothyriales</taxon>
        <taxon>Herpotrichiellaceae</taxon>
        <taxon>Fonsecaea</taxon>
    </lineage>
</organism>
<dbReference type="VEuPathDB" id="FungiDB:Z520_09838"/>
<keyword evidence="3" id="KW-1185">Reference proteome</keyword>
<protein>
    <submittedName>
        <fullName evidence="2">Uncharacterized protein</fullName>
    </submittedName>
</protein>
<dbReference type="GeneID" id="27715584"/>
<dbReference type="AlphaFoldDB" id="A0A0D2JMC8"/>
<sequence length="118" mass="12720">MAPSRTHSYGPSLDGGSGSGSNSISRSSTTTTVTSDTTASTAWSDILRQNPQIVSDRYVKKEKLKKHLDATYGEGQCAVHYKSGNFYIIAPDVLSDVSIHKPLTARPARCLFVGFLLV</sequence>
<feature type="compositionally biased region" description="Low complexity" evidence="1">
    <location>
        <begin position="20"/>
        <end position="38"/>
    </location>
</feature>
<feature type="region of interest" description="Disordered" evidence="1">
    <location>
        <begin position="1"/>
        <end position="38"/>
    </location>
</feature>